<dbReference type="EMBL" id="SWLB01000012">
    <property type="protein sequence ID" value="KAF3332062.1"/>
    <property type="molecule type" value="Genomic_DNA"/>
</dbReference>
<comment type="caution">
    <text evidence="6">The sequence shown here is derived from an EMBL/GenBank/DDBJ whole genome shotgun (WGS) entry which is preliminary data.</text>
</comment>
<evidence type="ECO:0000256" key="1">
    <source>
        <dbReference type="ARBA" id="ARBA00008773"/>
    </source>
</evidence>
<dbReference type="InterPro" id="IPR000490">
    <property type="entry name" value="Glyco_hydro_17"/>
</dbReference>
<dbReference type="Proteomes" id="UP000623129">
    <property type="component" value="Unassembled WGS sequence"/>
</dbReference>
<dbReference type="InterPro" id="IPR044965">
    <property type="entry name" value="Glyco_hydro_17_plant"/>
</dbReference>
<evidence type="ECO:0000256" key="2">
    <source>
        <dbReference type="ARBA" id="ARBA00022801"/>
    </source>
</evidence>
<dbReference type="InterPro" id="IPR017853">
    <property type="entry name" value="GH"/>
</dbReference>
<feature type="chain" id="PRO_5032552644" evidence="5">
    <location>
        <begin position="24"/>
        <end position="134"/>
    </location>
</feature>
<dbReference type="SUPFAM" id="SSF51445">
    <property type="entry name" value="(Trans)glycosidases"/>
    <property type="match status" value="1"/>
</dbReference>
<keyword evidence="2 6" id="KW-0378">Hydrolase</keyword>
<evidence type="ECO:0000256" key="4">
    <source>
        <dbReference type="RuleBase" id="RU004335"/>
    </source>
</evidence>
<evidence type="ECO:0000256" key="5">
    <source>
        <dbReference type="SAM" id="SignalP"/>
    </source>
</evidence>
<evidence type="ECO:0000313" key="6">
    <source>
        <dbReference type="EMBL" id="KAF3332062.1"/>
    </source>
</evidence>
<dbReference type="OrthoDB" id="1725701at2759"/>
<gene>
    <name evidence="6" type="ORF">FCM35_KLT03468</name>
</gene>
<reference evidence="6" key="1">
    <citation type="submission" date="2020-01" db="EMBL/GenBank/DDBJ databases">
        <title>Genome sequence of Kobresia littledalei, the first chromosome-level genome in the family Cyperaceae.</title>
        <authorList>
            <person name="Qu G."/>
        </authorList>
    </citation>
    <scope>NUCLEOTIDE SEQUENCE</scope>
    <source>
        <strain evidence="6">C.B.Clarke</strain>
        <tissue evidence="6">Leaf</tissue>
    </source>
</reference>
<sequence>MGGIASLLLCLLISAQWTEIASALKFGINYGQLADNLPAPTQVVSLLQSMNVNRVKLYDADTKVLSAFSGSNIEFIISVSNGNMSAMTDSSQAKAWVAEYVQPYIAGTRITCILVGNEVLTGKSTTETYLIFLK</sequence>
<name>A0A833R520_9POAL</name>
<keyword evidence="7" id="KW-1185">Reference proteome</keyword>
<evidence type="ECO:0000256" key="3">
    <source>
        <dbReference type="ARBA" id="ARBA00023295"/>
    </source>
</evidence>
<dbReference type="GO" id="GO:0005975">
    <property type="term" value="P:carbohydrate metabolic process"/>
    <property type="evidence" value="ECO:0007669"/>
    <property type="project" value="InterPro"/>
</dbReference>
<dbReference type="Gene3D" id="3.20.20.80">
    <property type="entry name" value="Glycosidases"/>
    <property type="match status" value="1"/>
</dbReference>
<comment type="similarity">
    <text evidence="1 4">Belongs to the glycosyl hydrolase 17 family.</text>
</comment>
<accession>A0A833R520</accession>
<protein>
    <submittedName>
        <fullName evidence="6">Putative O-glycosyl hydrolase family 17 protein</fullName>
    </submittedName>
</protein>
<dbReference type="AlphaFoldDB" id="A0A833R520"/>
<feature type="signal peptide" evidence="5">
    <location>
        <begin position="1"/>
        <end position="23"/>
    </location>
</feature>
<dbReference type="GO" id="GO:0004553">
    <property type="term" value="F:hydrolase activity, hydrolyzing O-glycosyl compounds"/>
    <property type="evidence" value="ECO:0007669"/>
    <property type="project" value="InterPro"/>
</dbReference>
<dbReference type="Pfam" id="PF00332">
    <property type="entry name" value="Glyco_hydro_17"/>
    <property type="match status" value="1"/>
</dbReference>
<keyword evidence="3" id="KW-0326">Glycosidase</keyword>
<evidence type="ECO:0000313" key="7">
    <source>
        <dbReference type="Proteomes" id="UP000623129"/>
    </source>
</evidence>
<proteinExistence type="inferred from homology"/>
<keyword evidence="5" id="KW-0732">Signal</keyword>
<dbReference type="PANTHER" id="PTHR32227">
    <property type="entry name" value="GLUCAN ENDO-1,3-BETA-GLUCOSIDASE BG1-RELATED-RELATED"/>
    <property type="match status" value="1"/>
</dbReference>
<organism evidence="6 7">
    <name type="scientific">Carex littledalei</name>
    <dbReference type="NCBI Taxonomy" id="544730"/>
    <lineage>
        <taxon>Eukaryota</taxon>
        <taxon>Viridiplantae</taxon>
        <taxon>Streptophyta</taxon>
        <taxon>Embryophyta</taxon>
        <taxon>Tracheophyta</taxon>
        <taxon>Spermatophyta</taxon>
        <taxon>Magnoliopsida</taxon>
        <taxon>Liliopsida</taxon>
        <taxon>Poales</taxon>
        <taxon>Cyperaceae</taxon>
        <taxon>Cyperoideae</taxon>
        <taxon>Cariceae</taxon>
        <taxon>Carex</taxon>
        <taxon>Carex subgen. Euthyceras</taxon>
    </lineage>
</organism>